<dbReference type="EMBL" id="ML736160">
    <property type="protein sequence ID" value="KAE8382673.1"/>
    <property type="molecule type" value="Genomic_DNA"/>
</dbReference>
<dbReference type="Proteomes" id="UP000326198">
    <property type="component" value="Unassembled WGS sequence"/>
</dbReference>
<feature type="compositionally biased region" description="Polar residues" evidence="1">
    <location>
        <begin position="132"/>
        <end position="148"/>
    </location>
</feature>
<evidence type="ECO:0000313" key="3">
    <source>
        <dbReference type="Proteomes" id="UP000326198"/>
    </source>
</evidence>
<keyword evidence="3" id="KW-1185">Reference proteome</keyword>
<sequence length="465" mass="52785">MTKEPEEPTSADAKPAKASQEDAIPESEIAQLPITPEGELQEGSQAPSSQEEKSEALMKRRRSERLNKGSVSPTDEVPATPPSPPKKIKVEGEEPSSPALQSSVPEAGPAQSRREGSGGTPSPEKDRPQHPSPTSETVSHGKDQTQYPDSADCPGYYFRRATWLPYSGDEIHKKLCVVQERLQDWSVEWATLEKQLSEEEKQKLIAGLKGYCVQTDWASLVEKLPSNICELLPLVLSQALVAKDLFQKVIEDPFFYLNESGEKVTGRHGQVFIPSRAEIHNLWRWFEPSSVREKWHSRKWRQMTIRFLNAYTPETTFDPLLATHMKRLRDSRLERLVSNLLDESALLHPLLKTVTGSTTVDRRYQELLHVYQIAADLCIGMWTNEMDFEFGSFTSLGEFHEDIQHMGKHSYAEYESTETFDSGDKGRAVVFMLQPTITRYCQYEREEDESLIHRAVVIFSKDATM</sequence>
<name>A0A5N7BLQ2_9EURO</name>
<protein>
    <submittedName>
        <fullName evidence="2">Uncharacterized protein</fullName>
    </submittedName>
</protein>
<evidence type="ECO:0000313" key="2">
    <source>
        <dbReference type="EMBL" id="KAE8382673.1"/>
    </source>
</evidence>
<dbReference type="AlphaFoldDB" id="A0A5N7BLQ2"/>
<organism evidence="2 3">
    <name type="scientific">Aspergillus bertholletiae</name>
    <dbReference type="NCBI Taxonomy" id="1226010"/>
    <lineage>
        <taxon>Eukaryota</taxon>
        <taxon>Fungi</taxon>
        <taxon>Dikarya</taxon>
        <taxon>Ascomycota</taxon>
        <taxon>Pezizomycotina</taxon>
        <taxon>Eurotiomycetes</taxon>
        <taxon>Eurotiomycetidae</taxon>
        <taxon>Eurotiales</taxon>
        <taxon>Aspergillaceae</taxon>
        <taxon>Aspergillus</taxon>
        <taxon>Aspergillus subgen. Circumdati</taxon>
    </lineage>
</organism>
<evidence type="ECO:0000256" key="1">
    <source>
        <dbReference type="SAM" id="MobiDB-lite"/>
    </source>
</evidence>
<proteinExistence type="predicted"/>
<dbReference type="OrthoDB" id="4156714at2759"/>
<gene>
    <name evidence="2" type="ORF">BDV26DRAFT_288237</name>
</gene>
<feature type="region of interest" description="Disordered" evidence="1">
    <location>
        <begin position="1"/>
        <end position="151"/>
    </location>
</feature>
<accession>A0A5N7BLQ2</accession>
<reference evidence="2 3" key="1">
    <citation type="submission" date="2019-04" db="EMBL/GenBank/DDBJ databases">
        <title>Friends and foes A comparative genomics studyof 23 Aspergillus species from section Flavi.</title>
        <authorList>
            <consortium name="DOE Joint Genome Institute"/>
            <person name="Kjaerbolling I."/>
            <person name="Vesth T."/>
            <person name="Frisvad J.C."/>
            <person name="Nybo J.L."/>
            <person name="Theobald S."/>
            <person name="Kildgaard S."/>
            <person name="Isbrandt T."/>
            <person name="Kuo A."/>
            <person name="Sato A."/>
            <person name="Lyhne E.K."/>
            <person name="Kogle M.E."/>
            <person name="Wiebenga A."/>
            <person name="Kun R.S."/>
            <person name="Lubbers R.J."/>
            <person name="Makela M.R."/>
            <person name="Barry K."/>
            <person name="Chovatia M."/>
            <person name="Clum A."/>
            <person name="Daum C."/>
            <person name="Haridas S."/>
            <person name="He G."/>
            <person name="LaButti K."/>
            <person name="Lipzen A."/>
            <person name="Mondo S."/>
            <person name="Riley R."/>
            <person name="Salamov A."/>
            <person name="Simmons B.A."/>
            <person name="Magnuson J.K."/>
            <person name="Henrissat B."/>
            <person name="Mortensen U.H."/>
            <person name="Larsen T.O."/>
            <person name="Devries R.P."/>
            <person name="Grigoriev I.V."/>
            <person name="Machida M."/>
            <person name="Baker S.E."/>
            <person name="Andersen M.R."/>
        </authorList>
    </citation>
    <scope>NUCLEOTIDE SEQUENCE [LARGE SCALE GENOMIC DNA]</scope>
    <source>
        <strain evidence="2 3">IBT 29228</strain>
    </source>
</reference>